<dbReference type="InterPro" id="IPR035979">
    <property type="entry name" value="RBD_domain_sf"/>
</dbReference>
<dbReference type="InterPro" id="IPR000504">
    <property type="entry name" value="RRM_dom"/>
</dbReference>
<organism evidence="9 10">
    <name type="scientific">Euplotes crassus</name>
    <dbReference type="NCBI Taxonomy" id="5936"/>
    <lineage>
        <taxon>Eukaryota</taxon>
        <taxon>Sar</taxon>
        <taxon>Alveolata</taxon>
        <taxon>Ciliophora</taxon>
        <taxon>Intramacronucleata</taxon>
        <taxon>Spirotrichea</taxon>
        <taxon>Hypotrichia</taxon>
        <taxon>Euplotida</taxon>
        <taxon>Euplotidae</taxon>
        <taxon>Moneuplotes</taxon>
    </lineage>
</organism>
<feature type="region of interest" description="Disordered" evidence="7">
    <location>
        <begin position="357"/>
        <end position="415"/>
    </location>
</feature>
<dbReference type="GO" id="GO:0006397">
    <property type="term" value="P:mRNA processing"/>
    <property type="evidence" value="ECO:0007669"/>
    <property type="project" value="UniProtKB-KW"/>
</dbReference>
<dbReference type="PROSITE" id="PS50102">
    <property type="entry name" value="RRM"/>
    <property type="match status" value="2"/>
</dbReference>
<dbReference type="GO" id="GO:0003723">
    <property type="term" value="F:RNA binding"/>
    <property type="evidence" value="ECO:0007669"/>
    <property type="project" value="UniProtKB-UniRule"/>
</dbReference>
<evidence type="ECO:0000313" key="10">
    <source>
        <dbReference type="Proteomes" id="UP001295684"/>
    </source>
</evidence>
<keyword evidence="3" id="KW-0677">Repeat</keyword>
<dbReference type="SMART" id="SM00360">
    <property type="entry name" value="RRM"/>
    <property type="match status" value="3"/>
</dbReference>
<dbReference type="InterPro" id="IPR012337">
    <property type="entry name" value="RNaseH-like_sf"/>
</dbReference>
<dbReference type="GO" id="GO:0008380">
    <property type="term" value="P:RNA splicing"/>
    <property type="evidence" value="ECO:0007669"/>
    <property type="project" value="UniProtKB-KW"/>
</dbReference>
<dbReference type="InterPro" id="IPR036397">
    <property type="entry name" value="RNaseH_sf"/>
</dbReference>
<sequence>MEEIQEYDYLVCLSLETTRTENDYRSMLENGQESLLNPAALLADANFPNVIEVDWISYCLKDQKPDKERTQHFVKPTNMPQLNAKTVEQSGVTQAIVENAKSLEQVLKEFRDYVYSSFVLKNKSYCIITFGNWEMGYQLRIESLQKKFKLDSCFAKFFNLCEEFKKGHPGYQGSLLKIEQLLDALKLKNRKDVVSNMRVSEMNCTNVVRVVHRMCNREGHKFVKPLDIEAVVKLESGPVEEPSHIKALLEDSEEDNQEKKDNTNKEETKEDVKEESIPKLEQNPEVTIENKPPSPPAEVIHQPPTEGQGLLQESTPALTPTQVPSNPEVYPSPAYPPAPDAQQANYYQGAYPGYQQEEVKDYRTDTRQRDYHTDAAYPTHDQYDDRRRSRVDYDDPASRGYHNRERTPEQPRTASYARDDNSIKYIKVSYLPPNCDKNKIIDFFGSIPIAYANIALVFDQTGRFCQEAILALNSLNDQVEALSQSGRYIFNYQVVVQEGDAREWERAQQSQKVFFSRDDKILVRMRGLPFTVKKEEILMFFNGYDVVPDSVIIGEMSNGKKTGEGVILFKNEEEAARAVNEKNGDNLGKRWIELYLHPYSHFHNFYQAQNHEEYVYLHKYITDENKQRTLRVRGLPYSCTKKDMVTFFRDFAVTNNDIVFEIKEGRPTGKALVFMIDANTAVRAIQALDKEYIGKRYVELEQVSNLHHSL</sequence>
<comment type="similarity">
    <text evidence="1">Belongs to the ESRP family.</text>
</comment>
<feature type="compositionally biased region" description="Basic and acidic residues" evidence="7">
    <location>
        <begin position="357"/>
        <end position="373"/>
    </location>
</feature>
<dbReference type="SUPFAM" id="SSF54928">
    <property type="entry name" value="RNA-binding domain, RBD"/>
    <property type="match status" value="2"/>
</dbReference>
<keyword evidence="2" id="KW-0507">mRNA processing</keyword>
<dbReference type="InterPro" id="IPR050666">
    <property type="entry name" value="ESRP"/>
</dbReference>
<dbReference type="AlphaFoldDB" id="A0AAD1U0R1"/>
<dbReference type="Proteomes" id="UP001295684">
    <property type="component" value="Unassembled WGS sequence"/>
</dbReference>
<dbReference type="InterPro" id="IPR013520">
    <property type="entry name" value="Ribonucl_H"/>
</dbReference>
<evidence type="ECO:0000256" key="6">
    <source>
        <dbReference type="PROSITE-ProRule" id="PRU00176"/>
    </source>
</evidence>
<evidence type="ECO:0000256" key="5">
    <source>
        <dbReference type="ARBA" id="ARBA00023187"/>
    </source>
</evidence>
<protein>
    <recommendedName>
        <fullName evidence="8">RRM domain-containing protein</fullName>
    </recommendedName>
</protein>
<evidence type="ECO:0000256" key="3">
    <source>
        <dbReference type="ARBA" id="ARBA00022737"/>
    </source>
</evidence>
<keyword evidence="10" id="KW-1185">Reference proteome</keyword>
<evidence type="ECO:0000256" key="1">
    <source>
        <dbReference type="ARBA" id="ARBA00008866"/>
    </source>
</evidence>
<dbReference type="SUPFAM" id="SSF53098">
    <property type="entry name" value="Ribonuclease H-like"/>
    <property type="match status" value="1"/>
</dbReference>
<evidence type="ECO:0000259" key="8">
    <source>
        <dbReference type="PROSITE" id="PS50102"/>
    </source>
</evidence>
<dbReference type="InterPro" id="IPR012677">
    <property type="entry name" value="Nucleotide-bd_a/b_plait_sf"/>
</dbReference>
<evidence type="ECO:0000256" key="4">
    <source>
        <dbReference type="ARBA" id="ARBA00022884"/>
    </source>
</evidence>
<feature type="region of interest" description="Disordered" evidence="7">
    <location>
        <begin position="248"/>
        <end position="344"/>
    </location>
</feature>
<comment type="caution">
    <text evidence="9">The sequence shown here is derived from an EMBL/GenBank/DDBJ whole genome shotgun (WGS) entry which is preliminary data.</text>
</comment>
<dbReference type="Gene3D" id="3.30.70.330">
    <property type="match status" value="3"/>
</dbReference>
<feature type="domain" description="RRM" evidence="8">
    <location>
        <begin position="628"/>
        <end position="705"/>
    </location>
</feature>
<dbReference type="Gene3D" id="3.30.420.10">
    <property type="entry name" value="Ribonuclease H-like superfamily/Ribonuclease H"/>
    <property type="match status" value="1"/>
</dbReference>
<dbReference type="PANTHER" id="PTHR13976">
    <property type="entry name" value="HETEROGENEOUS NUCLEAR RIBONUCLEOPROTEIN-RELATED"/>
    <property type="match status" value="1"/>
</dbReference>
<feature type="compositionally biased region" description="Basic and acidic residues" evidence="7">
    <location>
        <begin position="381"/>
        <end position="409"/>
    </location>
</feature>
<accession>A0AAD1U0R1</accession>
<name>A0AAD1U0R1_EUPCR</name>
<dbReference type="Pfam" id="PF00076">
    <property type="entry name" value="RRM_1"/>
    <property type="match status" value="2"/>
</dbReference>
<feature type="compositionally biased region" description="Basic and acidic residues" evidence="7">
    <location>
        <begin position="257"/>
        <end position="278"/>
    </location>
</feature>
<keyword evidence="4 6" id="KW-0694">RNA-binding</keyword>
<gene>
    <name evidence="9" type="ORF">ECRASSUSDP1_LOCUS495</name>
</gene>
<dbReference type="Pfam" id="PF00929">
    <property type="entry name" value="RNase_T"/>
    <property type="match status" value="1"/>
</dbReference>
<feature type="compositionally biased region" description="Polar residues" evidence="7">
    <location>
        <begin position="311"/>
        <end position="325"/>
    </location>
</feature>
<feature type="domain" description="RRM" evidence="8">
    <location>
        <begin position="521"/>
        <end position="594"/>
    </location>
</feature>
<reference evidence="9" key="1">
    <citation type="submission" date="2023-07" db="EMBL/GenBank/DDBJ databases">
        <authorList>
            <consortium name="AG Swart"/>
            <person name="Singh M."/>
            <person name="Singh A."/>
            <person name="Seah K."/>
            <person name="Emmerich C."/>
        </authorList>
    </citation>
    <scope>NUCLEOTIDE SEQUENCE</scope>
    <source>
        <strain evidence="9">DP1</strain>
    </source>
</reference>
<evidence type="ECO:0000256" key="7">
    <source>
        <dbReference type="SAM" id="MobiDB-lite"/>
    </source>
</evidence>
<evidence type="ECO:0000256" key="2">
    <source>
        <dbReference type="ARBA" id="ARBA00022664"/>
    </source>
</evidence>
<keyword evidence="5" id="KW-0508">mRNA splicing</keyword>
<dbReference type="EMBL" id="CAMPGE010000463">
    <property type="protein sequence ID" value="CAI2359210.1"/>
    <property type="molecule type" value="Genomic_DNA"/>
</dbReference>
<evidence type="ECO:0000313" key="9">
    <source>
        <dbReference type="EMBL" id="CAI2359210.1"/>
    </source>
</evidence>
<proteinExistence type="inferred from homology"/>